<evidence type="ECO:0000256" key="1">
    <source>
        <dbReference type="ARBA" id="ARBA00022630"/>
    </source>
</evidence>
<dbReference type="Proteomes" id="UP000654947">
    <property type="component" value="Unassembled WGS sequence"/>
</dbReference>
<evidence type="ECO:0000256" key="2">
    <source>
        <dbReference type="ARBA" id="ARBA00022827"/>
    </source>
</evidence>
<feature type="domain" description="FAD-binding PCMH-type" evidence="3">
    <location>
        <begin position="22"/>
        <end position="199"/>
    </location>
</feature>
<accession>A0A918X6M8</accession>
<dbReference type="Pfam" id="PF01565">
    <property type="entry name" value="FAD_binding_4"/>
    <property type="match status" value="1"/>
</dbReference>
<keyword evidence="5" id="KW-1185">Reference proteome</keyword>
<evidence type="ECO:0000259" key="3">
    <source>
        <dbReference type="PROSITE" id="PS51387"/>
    </source>
</evidence>
<dbReference type="InterPro" id="IPR016166">
    <property type="entry name" value="FAD-bd_PCMH"/>
</dbReference>
<dbReference type="SUPFAM" id="SSF55103">
    <property type="entry name" value="FAD-linked oxidases, C-terminal domain"/>
    <property type="match status" value="1"/>
</dbReference>
<dbReference type="GO" id="GO:0071949">
    <property type="term" value="F:FAD binding"/>
    <property type="evidence" value="ECO:0007669"/>
    <property type="project" value="InterPro"/>
</dbReference>
<dbReference type="EMBL" id="BMXL01000001">
    <property type="protein sequence ID" value="GHD14471.1"/>
    <property type="molecule type" value="Genomic_DNA"/>
</dbReference>
<dbReference type="InterPro" id="IPR016164">
    <property type="entry name" value="FAD-linked_Oxase-like_C"/>
</dbReference>
<reference evidence="4 5" key="1">
    <citation type="journal article" date="2014" name="Int. J. Syst. Evol. Microbiol.">
        <title>Complete genome sequence of Corynebacterium casei LMG S-19264T (=DSM 44701T), isolated from a smear-ripened cheese.</title>
        <authorList>
            <consortium name="US DOE Joint Genome Institute (JGI-PGF)"/>
            <person name="Walter F."/>
            <person name="Albersmeier A."/>
            <person name="Kalinowski J."/>
            <person name="Ruckert C."/>
        </authorList>
    </citation>
    <scope>NUCLEOTIDE SEQUENCE [LARGE SCALE GENOMIC DNA]</scope>
    <source>
        <strain evidence="4 5">KCTC 19473</strain>
    </source>
</reference>
<dbReference type="InterPro" id="IPR006094">
    <property type="entry name" value="Oxid_FAD_bind_N"/>
</dbReference>
<sequence>MAGSSRAPTPAVRAATPGDAVGDLVPAQVAEPSDTEELSLVLAEAAREGSTVAVRGGGTAQDWGPAPRALDLLVDTGKLSWIDHDPGDLVVEAGAGTPVAELYTHLAGKGQRLSYDPVRAGGTIGGAVATGASGPRRLLHGALRDLVIGMTVVRPDGVQARSGGRVVKNVAGYDLAKLHTGGYGTLGAIASVAFRLQPEPPALRLVEAEYGSRAEAEQALAAVRESTVVPSAVEVSAGPDSALCLQVVVEGTHDGLRPRTEQAAQALGAHARVLGELPSQWGHRPSEGPLAWLSLPPAESVEAAARLGRRVRVGGCAPRGALHLSWPQGTPLEEIASVLEEARARPEWSVQLVRAHPEPVPAVDRWGRIPGLPLMRAVKDAFDPDHRFAPGRGTGGI</sequence>
<dbReference type="PANTHER" id="PTHR11748:SF103">
    <property type="entry name" value="GLYCOLATE OXIDASE SUBUNIT GLCE"/>
    <property type="match status" value="1"/>
</dbReference>
<dbReference type="PROSITE" id="PS51387">
    <property type="entry name" value="FAD_PCMH"/>
    <property type="match status" value="1"/>
</dbReference>
<dbReference type="InterPro" id="IPR016169">
    <property type="entry name" value="FAD-bd_PCMH_sub2"/>
</dbReference>
<keyword evidence="1" id="KW-0285">Flavoprotein</keyword>
<dbReference type="PANTHER" id="PTHR11748">
    <property type="entry name" value="D-LACTATE DEHYDROGENASE"/>
    <property type="match status" value="1"/>
</dbReference>
<dbReference type="Gene3D" id="3.30.465.10">
    <property type="match status" value="1"/>
</dbReference>
<dbReference type="GO" id="GO:0003824">
    <property type="term" value="F:catalytic activity"/>
    <property type="evidence" value="ECO:0007669"/>
    <property type="project" value="InterPro"/>
</dbReference>
<name>A0A918X6M8_9ACTN</name>
<evidence type="ECO:0000313" key="4">
    <source>
        <dbReference type="EMBL" id="GHD14471.1"/>
    </source>
</evidence>
<keyword evidence="2" id="KW-0274">FAD</keyword>
<dbReference type="InterPro" id="IPR036318">
    <property type="entry name" value="FAD-bd_PCMH-like_sf"/>
</dbReference>
<comment type="caution">
    <text evidence="4">The sequence shown here is derived from an EMBL/GenBank/DDBJ whole genome shotgun (WGS) entry which is preliminary data.</text>
</comment>
<dbReference type="AlphaFoldDB" id="A0A918X6M8"/>
<organism evidence="4 5">
    <name type="scientific">Nocardiopsis kunsanensis</name>
    <dbReference type="NCBI Taxonomy" id="141693"/>
    <lineage>
        <taxon>Bacteria</taxon>
        <taxon>Bacillati</taxon>
        <taxon>Actinomycetota</taxon>
        <taxon>Actinomycetes</taxon>
        <taxon>Streptosporangiales</taxon>
        <taxon>Nocardiopsidaceae</taxon>
        <taxon>Nocardiopsis</taxon>
    </lineage>
</organism>
<dbReference type="SUPFAM" id="SSF56176">
    <property type="entry name" value="FAD-binding/transporter-associated domain-like"/>
    <property type="match status" value="1"/>
</dbReference>
<proteinExistence type="predicted"/>
<dbReference type="RefSeq" id="WP_193517103.1">
    <property type="nucleotide sequence ID" value="NZ_BMXL01000001.1"/>
</dbReference>
<protein>
    <submittedName>
        <fullName evidence="4">Glycolate oxidase</fullName>
    </submittedName>
</protein>
<gene>
    <name evidence="4" type="primary">glcE</name>
    <name evidence="4" type="ORF">GCM10007147_00540</name>
</gene>
<evidence type="ECO:0000313" key="5">
    <source>
        <dbReference type="Proteomes" id="UP000654947"/>
    </source>
</evidence>